<dbReference type="InterPro" id="IPR036554">
    <property type="entry name" value="GHMP_kinase_C_sf"/>
</dbReference>
<dbReference type="EC" id="2.7.1.36" evidence="3"/>
<dbReference type="Gene3D" id="3.30.70.890">
    <property type="entry name" value="GHMP kinase, C-terminal domain"/>
    <property type="match status" value="1"/>
</dbReference>
<dbReference type="PANTHER" id="PTHR43290">
    <property type="entry name" value="MEVALONATE KINASE"/>
    <property type="match status" value="1"/>
</dbReference>
<dbReference type="PRINTS" id="PR00959">
    <property type="entry name" value="MEVGALKINASE"/>
</dbReference>
<evidence type="ECO:0000256" key="7">
    <source>
        <dbReference type="ARBA" id="ARBA00022741"/>
    </source>
</evidence>
<keyword evidence="9" id="KW-0067">ATP-binding</keyword>
<evidence type="ECO:0000256" key="2">
    <source>
        <dbReference type="ARBA" id="ARBA00006495"/>
    </source>
</evidence>
<dbReference type="Pfam" id="PF00288">
    <property type="entry name" value="GHMP_kinases_N"/>
    <property type="match status" value="1"/>
</dbReference>
<keyword evidence="6" id="KW-0808">Transferase</keyword>
<protein>
    <recommendedName>
        <fullName evidence="3">mevalonate kinase</fullName>
        <ecNumber evidence="3">2.7.1.36</ecNumber>
    </recommendedName>
</protein>
<keyword evidence="7" id="KW-0547">Nucleotide-binding</keyword>
<organism evidence="14 15">
    <name type="scientific">Thiomicrorhabdus immobilis</name>
    <dbReference type="NCBI Taxonomy" id="2791037"/>
    <lineage>
        <taxon>Bacteria</taxon>
        <taxon>Pseudomonadati</taxon>
        <taxon>Pseudomonadota</taxon>
        <taxon>Gammaproteobacteria</taxon>
        <taxon>Thiotrichales</taxon>
        <taxon>Piscirickettsiaceae</taxon>
        <taxon>Thiomicrorhabdus</taxon>
    </lineage>
</organism>
<dbReference type="Proteomes" id="UP001054820">
    <property type="component" value="Chromosome"/>
</dbReference>
<name>A0ABM7MER0_9GAMM</name>
<dbReference type="PANTHER" id="PTHR43290:SF2">
    <property type="entry name" value="MEVALONATE KINASE"/>
    <property type="match status" value="1"/>
</dbReference>
<evidence type="ECO:0000256" key="1">
    <source>
        <dbReference type="ARBA" id="ARBA00004496"/>
    </source>
</evidence>
<evidence type="ECO:0000256" key="3">
    <source>
        <dbReference type="ARBA" id="ARBA00012103"/>
    </source>
</evidence>
<comment type="pathway">
    <text evidence="12">Isoprenoid biosynthesis; isopentenyl diphosphate biosynthesis via mevalonate pathway; isopentenyl diphosphate from (R)-mevalonate: step 1/3.</text>
</comment>
<dbReference type="InterPro" id="IPR006203">
    <property type="entry name" value="GHMP_knse_ATP-bd_CS"/>
</dbReference>
<keyword evidence="15" id="KW-1185">Reference proteome</keyword>
<comment type="subcellular location">
    <subcellularLocation>
        <location evidence="1">Cytoplasm</location>
    </subcellularLocation>
</comment>
<dbReference type="RefSeq" id="WP_237261394.1">
    <property type="nucleotide sequence ID" value="NZ_AP024202.1"/>
</dbReference>
<keyword evidence="11" id="KW-0443">Lipid metabolism</keyword>
<evidence type="ECO:0000256" key="9">
    <source>
        <dbReference type="ARBA" id="ARBA00022840"/>
    </source>
</evidence>
<dbReference type="InterPro" id="IPR006205">
    <property type="entry name" value="Mev_gal_kin"/>
</dbReference>
<dbReference type="InterPro" id="IPR006204">
    <property type="entry name" value="GHMP_kinase_N_dom"/>
</dbReference>
<dbReference type="PROSITE" id="PS00627">
    <property type="entry name" value="GHMP_KINASES_ATP"/>
    <property type="match status" value="1"/>
</dbReference>
<dbReference type="SUPFAM" id="SSF54211">
    <property type="entry name" value="Ribosomal protein S5 domain 2-like"/>
    <property type="match status" value="1"/>
</dbReference>
<evidence type="ECO:0000256" key="6">
    <source>
        <dbReference type="ARBA" id="ARBA00022679"/>
    </source>
</evidence>
<evidence type="ECO:0000313" key="14">
    <source>
        <dbReference type="EMBL" id="BCN93909.1"/>
    </source>
</evidence>
<evidence type="ECO:0000313" key="15">
    <source>
        <dbReference type="Proteomes" id="UP001054820"/>
    </source>
</evidence>
<keyword evidence="5" id="KW-0444">Lipid biosynthesis</keyword>
<evidence type="ECO:0000256" key="5">
    <source>
        <dbReference type="ARBA" id="ARBA00022516"/>
    </source>
</evidence>
<dbReference type="InterPro" id="IPR020568">
    <property type="entry name" value="Ribosomal_Su5_D2-typ_SF"/>
</dbReference>
<reference evidence="14" key="1">
    <citation type="journal article" date="2022" name="Arch. Microbiol.">
        <title>Thiomicrorhabdus immobilis sp. nov., a mesophilic sulfur-oxidizing bacterium isolated from sediment of a brackish lake in northern Japan.</title>
        <authorList>
            <person name="Kojima H."/>
            <person name="Mochizuki J."/>
            <person name="Kanda M."/>
            <person name="Watanabe T."/>
            <person name="Fukui M."/>
        </authorList>
    </citation>
    <scope>NUCLEOTIDE SEQUENCE</scope>
    <source>
        <strain evidence="14">Am19</strain>
    </source>
</reference>
<dbReference type="InterPro" id="IPR014721">
    <property type="entry name" value="Ribsml_uS5_D2-typ_fold_subgr"/>
</dbReference>
<accession>A0ABM7MER0</accession>
<evidence type="ECO:0000256" key="4">
    <source>
        <dbReference type="ARBA" id="ARBA00022490"/>
    </source>
</evidence>
<dbReference type="SUPFAM" id="SSF55060">
    <property type="entry name" value="GHMP Kinase, C-terminal domain"/>
    <property type="match status" value="1"/>
</dbReference>
<dbReference type="EMBL" id="AP024202">
    <property type="protein sequence ID" value="BCN93909.1"/>
    <property type="molecule type" value="Genomic_DNA"/>
</dbReference>
<evidence type="ECO:0000256" key="11">
    <source>
        <dbReference type="ARBA" id="ARBA00023098"/>
    </source>
</evidence>
<evidence type="ECO:0000259" key="13">
    <source>
        <dbReference type="Pfam" id="PF00288"/>
    </source>
</evidence>
<feature type="domain" description="GHMP kinase N-terminal" evidence="13">
    <location>
        <begin position="122"/>
        <end position="190"/>
    </location>
</feature>
<evidence type="ECO:0000256" key="8">
    <source>
        <dbReference type="ARBA" id="ARBA00022777"/>
    </source>
</evidence>
<keyword evidence="4" id="KW-0963">Cytoplasm</keyword>
<evidence type="ECO:0000256" key="10">
    <source>
        <dbReference type="ARBA" id="ARBA00022842"/>
    </source>
</evidence>
<dbReference type="Gene3D" id="3.30.230.10">
    <property type="match status" value="1"/>
</dbReference>
<sequence>MQTTQSKQFSCSIPAKLILSGEHSVLYDCPALSMAVKLYTHCESHFTPSSTNSITIELSDFQQKHCFPKPVWQNLATDIEARYQLYLNQNTAIQSVLSKPVDLVLVTLHHFDVFHTIKSGNWYFKIHSEVPIGRGLGSSAGVIVGLLSSLVKHHDLDVDKETLLALARKIESRQHGQSSGIDPATILYGGLLEFHARYTTKQHKAHEFKAWLIDTGSPNSTTGQAVYQVKSQHGDNSALWKQFGKTTQKIIQAWSKQNAAQLYTGIRENQALLEQIGIVPSKVATFIQKLDEDYQAVAKVCGSGSVKGDNAGVLLCFSEQEPKALCDEYGYTCTAISVANKGATCQPV</sequence>
<gene>
    <name evidence="14" type="ORF">THMIRHAM_16940</name>
</gene>
<comment type="similarity">
    <text evidence="2">Belongs to the GHMP kinase family. Mevalonate kinase subfamily.</text>
</comment>
<proteinExistence type="inferred from homology"/>
<keyword evidence="10" id="KW-0460">Magnesium</keyword>
<dbReference type="GO" id="GO:0016301">
    <property type="term" value="F:kinase activity"/>
    <property type="evidence" value="ECO:0007669"/>
    <property type="project" value="UniProtKB-KW"/>
</dbReference>
<evidence type="ECO:0000256" key="12">
    <source>
        <dbReference type="ARBA" id="ARBA00029438"/>
    </source>
</evidence>
<keyword evidence="8 14" id="KW-0418">Kinase</keyword>